<evidence type="ECO:0000313" key="2">
    <source>
        <dbReference type="EMBL" id="ETN95745.1"/>
    </source>
</evidence>
<protein>
    <submittedName>
        <fullName evidence="2">Bleomycin resistance protein</fullName>
    </submittedName>
</protein>
<accession>W2UNL5</accession>
<dbReference type="PANTHER" id="PTHR36503:SF1">
    <property type="entry name" value="BLR2520 PROTEIN"/>
    <property type="match status" value="1"/>
</dbReference>
<dbReference type="STRING" id="376730.SAMN04487906_0859"/>
<dbReference type="InterPro" id="IPR029068">
    <property type="entry name" value="Glyas_Bleomycin-R_OHBP_Dase"/>
</dbReference>
<dbReference type="InterPro" id="IPR004360">
    <property type="entry name" value="Glyas_Fos-R_dOase_dom"/>
</dbReference>
<keyword evidence="3" id="KW-1185">Reference proteome</keyword>
<organism evidence="2 3">
    <name type="scientific">Zhouia amylolytica AD3</name>
    <dbReference type="NCBI Taxonomy" id="1286632"/>
    <lineage>
        <taxon>Bacteria</taxon>
        <taxon>Pseudomonadati</taxon>
        <taxon>Bacteroidota</taxon>
        <taxon>Flavobacteriia</taxon>
        <taxon>Flavobacteriales</taxon>
        <taxon>Flavobacteriaceae</taxon>
        <taxon>Zhouia</taxon>
    </lineage>
</organism>
<evidence type="ECO:0000259" key="1">
    <source>
        <dbReference type="Pfam" id="PF00903"/>
    </source>
</evidence>
<gene>
    <name evidence="2" type="ORF">P278_14670</name>
</gene>
<feature type="domain" description="Glyoxalase/fosfomycin resistance/dioxygenase" evidence="1">
    <location>
        <begin position="10"/>
        <end position="131"/>
    </location>
</feature>
<dbReference type="AlphaFoldDB" id="W2UNL5"/>
<dbReference type="PATRIC" id="fig|1286632.3.peg.1458"/>
<dbReference type="PANTHER" id="PTHR36503">
    <property type="entry name" value="BLR2520 PROTEIN"/>
    <property type="match status" value="1"/>
</dbReference>
<reference evidence="2 3" key="2">
    <citation type="journal article" date="2016" name="Genome Announc.">
        <title>Draft Genome Sequence of Zhouia amylolytica AD3, Isolated from Tidal Flat Sediment.</title>
        <authorList>
            <person name="Jia B."/>
            <person name="Jin H.M."/>
            <person name="Lee H.J."/>
            <person name="Jeon C.O."/>
        </authorList>
    </citation>
    <scope>NUCLEOTIDE SEQUENCE [LARGE SCALE GENOMIC DNA]</scope>
    <source>
        <strain evidence="2 3">AD3</strain>
    </source>
</reference>
<evidence type="ECO:0000313" key="3">
    <source>
        <dbReference type="Proteomes" id="UP000018850"/>
    </source>
</evidence>
<dbReference type="eggNOG" id="COG3607">
    <property type="taxonomic scope" value="Bacteria"/>
</dbReference>
<sequence length="137" mass="15832">MKPKNIWANFGVANTERTQAFYSSLGFKQNGYATKELVSFLFGEDEFVIHFFHRDQLSNSIEGAIADLNEGNEIMFTLSVETMDEFITWIDEVKNAGGKIFFNSLKDRKKFYDENGYYVCVFADPDGHKFNLFYNAN</sequence>
<comment type="caution">
    <text evidence="2">The sequence shown here is derived from an EMBL/GenBank/DDBJ whole genome shotgun (WGS) entry which is preliminary data.</text>
</comment>
<proteinExistence type="predicted"/>
<dbReference type="RefSeq" id="WP_038264328.1">
    <property type="nucleotide sequence ID" value="NZ_AYXY01000019.1"/>
</dbReference>
<reference evidence="3" key="1">
    <citation type="submission" date="2013-11" db="EMBL/GenBank/DDBJ databases">
        <title>Draft genome sequence from a member of Zhouia, isolated tidal flat.</title>
        <authorList>
            <person name="Jin H."/>
            <person name="Jeon C.O."/>
        </authorList>
    </citation>
    <scope>NUCLEOTIDE SEQUENCE [LARGE SCALE GENOMIC DNA]</scope>
    <source>
        <strain evidence="3">AD3</strain>
    </source>
</reference>
<dbReference type="Proteomes" id="UP000018850">
    <property type="component" value="Unassembled WGS sequence"/>
</dbReference>
<dbReference type="Pfam" id="PF00903">
    <property type="entry name" value="Glyoxalase"/>
    <property type="match status" value="1"/>
</dbReference>
<name>W2UNL5_9FLAO</name>
<dbReference type="SUPFAM" id="SSF54593">
    <property type="entry name" value="Glyoxalase/Bleomycin resistance protein/Dihydroxybiphenyl dioxygenase"/>
    <property type="match status" value="1"/>
</dbReference>
<dbReference type="Gene3D" id="3.10.180.10">
    <property type="entry name" value="2,3-Dihydroxybiphenyl 1,2-Dioxygenase, domain 1"/>
    <property type="match status" value="1"/>
</dbReference>
<dbReference type="EMBL" id="AYXY01000019">
    <property type="protein sequence ID" value="ETN95745.1"/>
    <property type="molecule type" value="Genomic_DNA"/>
</dbReference>